<sequence length="369" mass="41421">MDKCPATTRRNVLTTAAAAAVGGMAGCTTYGGTTDGDTDGTYSATIEPVGTVEFEEVPETWFPYTGDYADMGVALGQADGLAAIGIRQRFGSHHYDELPGVSVDKSELTQLWQDGTDQEVFYQIEADVHLIDPNFMINRLQWSQSDVDEIESGVGPFFGNTIFSGSYPWHDYQRYTLYEAFEKVAEVFQEQERYEAFAQLHDEFLSTIQPRLPDETPSVAVLFPKSVPPEAFYPYVINEGTQSKHWNDLNVERALAESEVADFHASRGTIDYETLLEVDPDVIAIRQQGRVTEEQFHEDFVSHMRNHDTASELRAVQNDRVIYGGMTYQGPIINLFQTERAAQDLYPDEFGGETLFDRERVADIVNGNL</sequence>
<reference evidence="5 6" key="1">
    <citation type="submission" date="2017-09" db="EMBL/GenBank/DDBJ databases">
        <authorList>
            <person name="Ehlers B."/>
            <person name="Leendertz F.H."/>
        </authorList>
    </citation>
    <scope>NUCLEOTIDE SEQUENCE [LARGE SCALE GENOMIC DNA]</scope>
    <source>
        <strain evidence="5 6">DSM 27208</strain>
    </source>
</reference>
<evidence type="ECO:0000256" key="2">
    <source>
        <dbReference type="ARBA" id="ARBA00022448"/>
    </source>
</evidence>
<name>A0A285P3F8_NATPI</name>
<dbReference type="Gene3D" id="3.40.50.1980">
    <property type="entry name" value="Nitrogenase molybdenum iron protein domain"/>
    <property type="match status" value="1"/>
</dbReference>
<dbReference type="InterPro" id="IPR051313">
    <property type="entry name" value="Bact_iron-sidero_bind"/>
</dbReference>
<dbReference type="RefSeq" id="WP_097009628.1">
    <property type="nucleotide sequence ID" value="NZ_OBEJ01000003.1"/>
</dbReference>
<dbReference type="Pfam" id="PF01497">
    <property type="entry name" value="Peripla_BP_2"/>
    <property type="match status" value="1"/>
</dbReference>
<dbReference type="AlphaFoldDB" id="A0A285P3F8"/>
<feature type="domain" description="Fe/B12 periplasmic-binding" evidence="4">
    <location>
        <begin position="170"/>
        <end position="324"/>
    </location>
</feature>
<evidence type="ECO:0000313" key="5">
    <source>
        <dbReference type="EMBL" id="SNZ16284.1"/>
    </source>
</evidence>
<dbReference type="PANTHER" id="PTHR30532">
    <property type="entry name" value="IRON III DICITRATE-BINDING PERIPLASMIC PROTEIN"/>
    <property type="match status" value="1"/>
</dbReference>
<dbReference type="PROSITE" id="PS51257">
    <property type="entry name" value="PROKAR_LIPOPROTEIN"/>
    <property type="match status" value="1"/>
</dbReference>
<evidence type="ECO:0000256" key="1">
    <source>
        <dbReference type="ARBA" id="ARBA00004196"/>
    </source>
</evidence>
<proteinExistence type="predicted"/>
<dbReference type="InterPro" id="IPR002491">
    <property type="entry name" value="ABC_transptr_periplasmic_BD"/>
</dbReference>
<dbReference type="Proteomes" id="UP000219453">
    <property type="component" value="Unassembled WGS sequence"/>
</dbReference>
<dbReference type="PANTHER" id="PTHR30532:SF1">
    <property type="entry name" value="IRON(3+)-HYDROXAMATE-BINDING PROTEIN FHUD"/>
    <property type="match status" value="1"/>
</dbReference>
<gene>
    <name evidence="5" type="ORF">SAMN06269185_2752</name>
</gene>
<dbReference type="OrthoDB" id="304381at2157"/>
<evidence type="ECO:0000256" key="3">
    <source>
        <dbReference type="ARBA" id="ARBA00022729"/>
    </source>
</evidence>
<comment type="subcellular location">
    <subcellularLocation>
        <location evidence="1">Cell envelope</location>
    </subcellularLocation>
</comment>
<evidence type="ECO:0000259" key="4">
    <source>
        <dbReference type="Pfam" id="PF01497"/>
    </source>
</evidence>
<keyword evidence="6" id="KW-1185">Reference proteome</keyword>
<dbReference type="EMBL" id="OBEJ01000003">
    <property type="protein sequence ID" value="SNZ16284.1"/>
    <property type="molecule type" value="Genomic_DNA"/>
</dbReference>
<dbReference type="SUPFAM" id="SSF53807">
    <property type="entry name" value="Helical backbone' metal receptor"/>
    <property type="match status" value="1"/>
</dbReference>
<keyword evidence="2" id="KW-0813">Transport</keyword>
<evidence type="ECO:0000313" key="6">
    <source>
        <dbReference type="Proteomes" id="UP000219453"/>
    </source>
</evidence>
<organism evidence="5 6">
    <name type="scientific">Natronoarchaeum philippinense</name>
    <dbReference type="NCBI Taxonomy" id="558529"/>
    <lineage>
        <taxon>Archaea</taxon>
        <taxon>Methanobacteriati</taxon>
        <taxon>Methanobacteriota</taxon>
        <taxon>Stenosarchaea group</taxon>
        <taxon>Halobacteria</taxon>
        <taxon>Halobacteriales</taxon>
        <taxon>Natronoarchaeaceae</taxon>
    </lineage>
</organism>
<protein>
    <submittedName>
        <fullName evidence="5">Ferrichrome-binding protein</fullName>
    </submittedName>
</protein>
<keyword evidence="3" id="KW-0732">Signal</keyword>
<accession>A0A285P3F8</accession>